<dbReference type="EMBL" id="OA564623">
    <property type="protein sequence ID" value="CAD7194995.1"/>
    <property type="molecule type" value="Genomic_DNA"/>
</dbReference>
<protein>
    <submittedName>
        <fullName evidence="1">Uncharacterized protein</fullName>
    </submittedName>
</protein>
<dbReference type="AlphaFoldDB" id="A0A7R8VCR3"/>
<evidence type="ECO:0000313" key="1">
    <source>
        <dbReference type="EMBL" id="CAD7194995.1"/>
    </source>
</evidence>
<gene>
    <name evidence="1" type="ORF">TDIB3V08_LOCUS1403</name>
</gene>
<accession>A0A7R8VCR3</accession>
<sequence>MRKPNALYRTLHTNFRAHLVARLVSSPLRVSANLGSLRSIPVHTRHIDGKSSPVLVRWSAKRVVELGEKEELLAPCGRLQAAHVSTLRLVSSRAWLQITGGPTSAKGSPGLTYDYIKANPVDFLAVS</sequence>
<name>A0A7R8VCR3_TIMDO</name>
<reference evidence="1" key="1">
    <citation type="submission" date="2020-11" db="EMBL/GenBank/DDBJ databases">
        <authorList>
            <person name="Tran Van P."/>
        </authorList>
    </citation>
    <scope>NUCLEOTIDE SEQUENCE</scope>
</reference>
<proteinExistence type="predicted"/>
<organism evidence="1">
    <name type="scientific">Timema douglasi</name>
    <name type="common">Walking stick</name>
    <dbReference type="NCBI Taxonomy" id="61478"/>
    <lineage>
        <taxon>Eukaryota</taxon>
        <taxon>Metazoa</taxon>
        <taxon>Ecdysozoa</taxon>
        <taxon>Arthropoda</taxon>
        <taxon>Hexapoda</taxon>
        <taxon>Insecta</taxon>
        <taxon>Pterygota</taxon>
        <taxon>Neoptera</taxon>
        <taxon>Polyneoptera</taxon>
        <taxon>Phasmatodea</taxon>
        <taxon>Timematodea</taxon>
        <taxon>Timematoidea</taxon>
        <taxon>Timematidae</taxon>
        <taxon>Timema</taxon>
    </lineage>
</organism>